<dbReference type="GO" id="GO:0044178">
    <property type="term" value="C:host cell Golgi membrane"/>
    <property type="evidence" value="ECO:0007669"/>
    <property type="project" value="UniProtKB-SubCell"/>
</dbReference>
<dbReference type="GO" id="GO:0046760">
    <property type="term" value="P:viral budding from Golgi membrane"/>
    <property type="evidence" value="ECO:0007669"/>
    <property type="project" value="UniProtKB-UniRule"/>
</dbReference>
<evidence type="ECO:0000313" key="12">
    <source>
        <dbReference type="EMBL" id="AIB03192.1"/>
    </source>
</evidence>
<name>A0A060CU19_9GAMA</name>
<keyword evidence="4 11" id="KW-0519">Myristate</keyword>
<dbReference type="Pfam" id="PF10813">
    <property type="entry name" value="Herpesvir_UL11"/>
    <property type="match status" value="1"/>
</dbReference>
<comment type="similarity">
    <text evidence="11">Belongs to the herpesviridae cytoplasmic envelopment protein 3 family.</text>
</comment>
<dbReference type="RefSeq" id="YP_009042016.1">
    <property type="nucleotide sequence ID" value="NC_024303.1"/>
</dbReference>
<dbReference type="GO" id="GO:0019033">
    <property type="term" value="C:viral tegument"/>
    <property type="evidence" value="ECO:0007669"/>
    <property type="project" value="UniProtKB-SubCell"/>
</dbReference>
<dbReference type="GO" id="GO:0055036">
    <property type="term" value="C:virion membrane"/>
    <property type="evidence" value="ECO:0007669"/>
    <property type="project" value="UniProtKB-SubCell"/>
</dbReference>
<dbReference type="GO" id="GO:0020002">
    <property type="term" value="C:host cell plasma membrane"/>
    <property type="evidence" value="ECO:0007669"/>
    <property type="project" value="UniProtKB-SubCell"/>
</dbReference>
<comment type="subcellular location">
    <subcellularLocation>
        <location evidence="11">Virion tegument</location>
    </subcellularLocation>
    <subcellularLocation>
        <location evidence="11">Virion membrane</location>
        <topology evidence="11">Lipid-anchor</topology>
    </subcellularLocation>
    <subcellularLocation>
        <location evidence="11">Host cell membrane</location>
        <topology evidence="11">Lipid-anchor</topology>
        <orientation evidence="11">Cytoplasmic side</orientation>
    </subcellularLocation>
    <subcellularLocation>
        <location evidence="11">Host Golgi apparatus membrane</location>
        <topology evidence="11">Lipid-anchor</topology>
        <orientation evidence="11">Cytoplasmic side</orientation>
    </subcellularLocation>
    <text evidence="11">Virion membrane-associated tegument protein. Associates with host membrane lipids rafts. During virion morphogenesis, this protein probably accumulates in the endosomes and trans-Golgi where secondary envelopment occurs. It is probably transported to the cell surface from where it is endocytosed and directed to the trans-Golgi network (TGN).</text>
</comment>
<organism evidence="12 13">
    <name type="scientific">Bovine gammaherpesvirus 6</name>
    <dbReference type="NCBI Taxonomy" id="1504288"/>
    <lineage>
        <taxon>Viruses</taxon>
        <taxon>Duplodnaviria</taxon>
        <taxon>Heunggongvirae</taxon>
        <taxon>Peploviricota</taxon>
        <taxon>Herviviricetes</taxon>
        <taxon>Herpesvirales</taxon>
        <taxon>Orthoherpesviridae</taxon>
        <taxon>Gammaherpesvirinae</taxon>
        <taxon>Macavirus</taxon>
        <taxon>Macavirus bovinegamma6</taxon>
    </lineage>
</organism>
<evidence type="ECO:0000256" key="11">
    <source>
        <dbReference type="HAMAP-Rule" id="MF_04042"/>
    </source>
</evidence>
<comment type="PTM">
    <text evidence="11">Phosphorylated. Phosphorylation does not seem to be required for recycling to the host Golgi apparatus. Packaging is selective for underphosphorylated forms.</text>
</comment>
<feature type="lipid moiety-binding region" description="N-myristoyl glycine; by host" evidence="11">
    <location>
        <position position="2"/>
    </location>
</feature>
<keyword evidence="13" id="KW-1185">Reference proteome</keyword>
<keyword evidence="2 11" id="KW-0597">Phosphoprotein</keyword>
<keyword evidence="9 11" id="KW-0564">Palmitate</keyword>
<keyword evidence="1 11" id="KW-1032">Host cell membrane</keyword>
<evidence type="ECO:0000256" key="4">
    <source>
        <dbReference type="ARBA" id="ARBA00022707"/>
    </source>
</evidence>
<sequence length="63" mass="7351">MGSCFSRCFRRRHSIMDVEGNHINVEEEFDEFNESDDLLVEVRHIAKARPPTPYTDDAVIVKQ</sequence>
<evidence type="ECO:0000256" key="10">
    <source>
        <dbReference type="ARBA" id="ARBA00023288"/>
    </source>
</evidence>
<keyword evidence="5 11" id="KW-1040">Host Golgi apparatus</keyword>
<dbReference type="Proteomes" id="UP000121539">
    <property type="component" value="Segment"/>
</dbReference>
<dbReference type="EMBL" id="KJ705001">
    <property type="protein sequence ID" value="AIB03192.1"/>
    <property type="molecule type" value="Genomic_DNA"/>
</dbReference>
<feature type="initiator methionine" description="Removed; by host" evidence="11">
    <location>
        <position position="1"/>
    </location>
</feature>
<keyword evidence="10 11" id="KW-0449">Lipoprotein</keyword>
<keyword evidence="6 11" id="KW-0946">Virion</keyword>
<keyword evidence="8 11" id="KW-0472">Membrane</keyword>
<gene>
    <name evidence="12" type="ORF">BoHV6ORF38</name>
</gene>
<evidence type="ECO:0000313" key="13">
    <source>
        <dbReference type="Proteomes" id="UP000121539"/>
    </source>
</evidence>
<comment type="subunit">
    <text evidence="11">Interacts with BGLF2; this interaction is essential for the proper localization of each protein to the assembly complex and thus for the production of infectious virus.</text>
</comment>
<keyword evidence="7 11" id="KW-1043">Host membrane</keyword>
<evidence type="ECO:0000256" key="5">
    <source>
        <dbReference type="ARBA" id="ARBA00022812"/>
    </source>
</evidence>
<dbReference type="InterPro" id="IPR024360">
    <property type="entry name" value="Herpesvirus_CEP3"/>
</dbReference>
<evidence type="ECO:0000256" key="3">
    <source>
        <dbReference type="ARBA" id="ARBA00022580"/>
    </source>
</evidence>
<dbReference type="KEGG" id="vg:19620171"/>
<evidence type="ECO:0000256" key="7">
    <source>
        <dbReference type="ARBA" id="ARBA00022870"/>
    </source>
</evidence>
<evidence type="ECO:0000256" key="9">
    <source>
        <dbReference type="ARBA" id="ARBA00023139"/>
    </source>
</evidence>
<accession>A0A060CU19</accession>
<comment type="function">
    <text evidence="11">Plays an important role in the cytoplasmic envelopment of tegument proteins and capsids during the assembly and egress processes. Participates also in viral entry at the fusion step probably by regulating the core fusion machinery.</text>
</comment>
<proteinExistence type="inferred from homology"/>
<dbReference type="GeneID" id="19620171"/>
<evidence type="ECO:0000256" key="8">
    <source>
        <dbReference type="ARBA" id="ARBA00023136"/>
    </source>
</evidence>
<evidence type="ECO:0000256" key="1">
    <source>
        <dbReference type="ARBA" id="ARBA00022511"/>
    </source>
</evidence>
<comment type="PTM">
    <text evidence="11">Myristoylation and palmitoylation (probably on one or more of the nearby cysteines at the N-terminus) enable membrane-binding and Golgi apparatus-specific targeting and are essential for efficient packaging.</text>
</comment>
<reference evidence="12 13" key="1">
    <citation type="journal article" date="2014" name="J. Gen. Virol.">
        <title>Novel gammaherpesvirus functions encoded by bovine herpesvirus 6 (bovine lymphotropic virus).</title>
        <authorList>
            <person name="Jia J."/>
            <person name="Delhon G."/>
            <person name="Tulman E.R."/>
            <person name="Diel D.G."/>
            <person name="Osorio F.A."/>
            <person name="Wen X."/>
            <person name="Kutish G.F."/>
            <person name="Rock D.L."/>
        </authorList>
    </citation>
    <scope>NUCLEOTIDE SEQUENCE [LARGE SCALE GENOMIC DNA]</scope>
    <source>
        <strain evidence="12">Pennsylvania 47</strain>
    </source>
</reference>
<protein>
    <recommendedName>
        <fullName evidence="11">Cytoplasmic envelopment protein 3</fullName>
    </recommendedName>
</protein>
<evidence type="ECO:0000256" key="2">
    <source>
        <dbReference type="ARBA" id="ARBA00022553"/>
    </source>
</evidence>
<keyword evidence="3 11" id="KW-0920">Virion tegument</keyword>
<dbReference type="HAMAP" id="MF_04042">
    <property type="entry name" value="HSV_CEP3_gammahv"/>
    <property type="match status" value="1"/>
</dbReference>
<evidence type="ECO:0000256" key="6">
    <source>
        <dbReference type="ARBA" id="ARBA00022844"/>
    </source>
</evidence>